<dbReference type="AlphaFoldDB" id="A0AAV6TGZ6"/>
<name>A0AAV6TGZ6_9ARAC</name>
<accession>A0AAV6TGZ6</accession>
<dbReference type="Proteomes" id="UP000827092">
    <property type="component" value="Unassembled WGS sequence"/>
</dbReference>
<sequence length="69" mass="7151">MRGSIGALTGAFGSSPAPVLLTKVPTGALSPLSRPAFSQSGASPHLKFGIGFETFGPPKASNHFRLRRD</sequence>
<comment type="caution">
    <text evidence="1">The sequence shown here is derived from an EMBL/GenBank/DDBJ whole genome shotgun (WGS) entry which is preliminary data.</text>
</comment>
<organism evidence="1 2">
    <name type="scientific">Oedothorax gibbosus</name>
    <dbReference type="NCBI Taxonomy" id="931172"/>
    <lineage>
        <taxon>Eukaryota</taxon>
        <taxon>Metazoa</taxon>
        <taxon>Ecdysozoa</taxon>
        <taxon>Arthropoda</taxon>
        <taxon>Chelicerata</taxon>
        <taxon>Arachnida</taxon>
        <taxon>Araneae</taxon>
        <taxon>Araneomorphae</taxon>
        <taxon>Entelegynae</taxon>
        <taxon>Araneoidea</taxon>
        <taxon>Linyphiidae</taxon>
        <taxon>Erigoninae</taxon>
        <taxon>Oedothorax</taxon>
    </lineage>
</organism>
<evidence type="ECO:0000313" key="2">
    <source>
        <dbReference type="Proteomes" id="UP000827092"/>
    </source>
</evidence>
<protein>
    <submittedName>
        <fullName evidence="1">Uncharacterized protein</fullName>
    </submittedName>
</protein>
<reference evidence="1 2" key="1">
    <citation type="journal article" date="2022" name="Nat. Ecol. Evol.">
        <title>A masculinizing supergene underlies an exaggerated male reproductive morph in a spider.</title>
        <authorList>
            <person name="Hendrickx F."/>
            <person name="De Corte Z."/>
            <person name="Sonet G."/>
            <person name="Van Belleghem S.M."/>
            <person name="Kostlbacher S."/>
            <person name="Vangestel C."/>
        </authorList>
    </citation>
    <scope>NUCLEOTIDE SEQUENCE [LARGE SCALE GENOMIC DNA]</scope>
    <source>
        <strain evidence="1">W744_W776</strain>
    </source>
</reference>
<dbReference type="EMBL" id="JAFNEN010004425">
    <property type="protein sequence ID" value="KAG8171099.1"/>
    <property type="molecule type" value="Genomic_DNA"/>
</dbReference>
<evidence type="ECO:0000313" key="1">
    <source>
        <dbReference type="EMBL" id="KAG8171099.1"/>
    </source>
</evidence>
<gene>
    <name evidence="1" type="ORF">JTE90_012549</name>
</gene>
<keyword evidence="2" id="KW-1185">Reference proteome</keyword>
<proteinExistence type="predicted"/>